<feature type="domain" description="ABC transporter" evidence="6">
    <location>
        <begin position="15"/>
        <end position="240"/>
    </location>
</feature>
<keyword evidence="8" id="KW-1185">Reference proteome</keyword>
<dbReference type="PROSITE" id="PS50893">
    <property type="entry name" value="ABC_TRANSPORTER_2"/>
    <property type="match status" value="1"/>
</dbReference>
<dbReference type="InterPro" id="IPR050153">
    <property type="entry name" value="Metal_Ion_Import_ABC"/>
</dbReference>
<dbReference type="SUPFAM" id="SSF52540">
    <property type="entry name" value="P-loop containing nucleoside triphosphate hydrolases"/>
    <property type="match status" value="1"/>
</dbReference>
<evidence type="ECO:0000313" key="8">
    <source>
        <dbReference type="Proteomes" id="UP001142317"/>
    </source>
</evidence>
<dbReference type="RefSeq" id="WP_210007119.1">
    <property type="nucleotide sequence ID" value="NZ_BSEO01000014.1"/>
</dbReference>
<accession>A0A9W6HJ39</accession>
<dbReference type="PANTHER" id="PTHR42734:SF5">
    <property type="entry name" value="IRON TRANSPORT SYSTEM ATP-BINDING PROTEIN HI_0361-RELATED"/>
    <property type="match status" value="1"/>
</dbReference>
<evidence type="ECO:0000256" key="5">
    <source>
        <dbReference type="SAM" id="MobiDB-lite"/>
    </source>
</evidence>
<dbReference type="Proteomes" id="UP001142317">
    <property type="component" value="Unassembled WGS sequence"/>
</dbReference>
<dbReference type="EMBL" id="BSEO01000014">
    <property type="protein sequence ID" value="GLJ80949.1"/>
    <property type="molecule type" value="Genomic_DNA"/>
</dbReference>
<dbReference type="PANTHER" id="PTHR42734">
    <property type="entry name" value="METAL TRANSPORT SYSTEM ATP-BINDING PROTEIN TM_0124-RELATED"/>
    <property type="match status" value="1"/>
</dbReference>
<dbReference type="GO" id="GO:0005524">
    <property type="term" value="F:ATP binding"/>
    <property type="evidence" value="ECO:0007669"/>
    <property type="project" value="UniProtKB-KW"/>
</dbReference>
<dbReference type="InterPro" id="IPR047748">
    <property type="entry name" value="AztA-like"/>
</dbReference>
<evidence type="ECO:0000313" key="7">
    <source>
        <dbReference type="EMBL" id="GLJ80949.1"/>
    </source>
</evidence>
<dbReference type="SMART" id="SM00382">
    <property type="entry name" value="AAA"/>
    <property type="match status" value="1"/>
</dbReference>
<evidence type="ECO:0000256" key="3">
    <source>
        <dbReference type="ARBA" id="ARBA00022741"/>
    </source>
</evidence>
<evidence type="ECO:0000259" key="6">
    <source>
        <dbReference type="PROSITE" id="PS50893"/>
    </source>
</evidence>
<organism evidence="7 8">
    <name type="scientific">Microbacterium imperiale</name>
    <dbReference type="NCBI Taxonomy" id="33884"/>
    <lineage>
        <taxon>Bacteria</taxon>
        <taxon>Bacillati</taxon>
        <taxon>Actinomycetota</taxon>
        <taxon>Actinomycetes</taxon>
        <taxon>Micrococcales</taxon>
        <taxon>Microbacteriaceae</taxon>
        <taxon>Microbacterium</taxon>
    </lineage>
</organism>
<dbReference type="InterPro" id="IPR003439">
    <property type="entry name" value="ABC_transporter-like_ATP-bd"/>
</dbReference>
<dbReference type="Pfam" id="PF00005">
    <property type="entry name" value="ABC_tran"/>
    <property type="match status" value="1"/>
</dbReference>
<dbReference type="GO" id="GO:0016887">
    <property type="term" value="F:ATP hydrolysis activity"/>
    <property type="evidence" value="ECO:0007669"/>
    <property type="project" value="InterPro"/>
</dbReference>
<evidence type="ECO:0000256" key="4">
    <source>
        <dbReference type="ARBA" id="ARBA00022840"/>
    </source>
</evidence>
<evidence type="ECO:0000256" key="1">
    <source>
        <dbReference type="ARBA" id="ARBA00005417"/>
    </source>
</evidence>
<proteinExistence type="inferred from homology"/>
<evidence type="ECO:0000256" key="2">
    <source>
        <dbReference type="ARBA" id="ARBA00022448"/>
    </source>
</evidence>
<feature type="compositionally biased region" description="Low complexity" evidence="5">
    <location>
        <begin position="236"/>
        <end position="251"/>
    </location>
</feature>
<comment type="similarity">
    <text evidence="1">Belongs to the ABC transporter superfamily.</text>
</comment>
<keyword evidence="4 7" id="KW-0067">ATP-binding</keyword>
<dbReference type="Gene3D" id="3.40.50.300">
    <property type="entry name" value="P-loop containing nucleotide triphosphate hydrolases"/>
    <property type="match status" value="1"/>
</dbReference>
<sequence>MPSPTATSSPHDRVLELRDIRVSFEGHEALRGVDLDAVRGEILAVVGANGSGKSTLLAVSAGLLPPTSGTVRRPAGTRVGLVPQSTNDGARLPLTVTDLVSMGRWRDRGPFLPLRRSDRARVAEAIETVGLSALARRPLGVLSGGQRQRAYLAQALAQDADLLLLDEPMSGLDAASREAAASALSTVARAGVAVIVVTHDLAELGAVDAVCRLADGRIAAEPAQESTEAPLETSPAASRGRGHGSAASVRA</sequence>
<dbReference type="AlphaFoldDB" id="A0A9W6HJ39"/>
<keyword evidence="3" id="KW-0547">Nucleotide-binding</keyword>
<dbReference type="NCBIfam" id="NF040873">
    <property type="entry name" value="AztA"/>
    <property type="match status" value="1"/>
</dbReference>
<feature type="region of interest" description="Disordered" evidence="5">
    <location>
        <begin position="222"/>
        <end position="251"/>
    </location>
</feature>
<gene>
    <name evidence="7" type="ORF">GCM10017586_26320</name>
</gene>
<keyword evidence="2" id="KW-0813">Transport</keyword>
<dbReference type="InterPro" id="IPR027417">
    <property type="entry name" value="P-loop_NTPase"/>
</dbReference>
<name>A0A9W6HJ39_9MICO</name>
<dbReference type="InterPro" id="IPR003593">
    <property type="entry name" value="AAA+_ATPase"/>
</dbReference>
<reference evidence="7" key="1">
    <citation type="journal article" date="2014" name="Int. J. Syst. Evol. Microbiol.">
        <title>Complete genome sequence of Corynebacterium casei LMG S-19264T (=DSM 44701T), isolated from a smear-ripened cheese.</title>
        <authorList>
            <consortium name="US DOE Joint Genome Institute (JGI-PGF)"/>
            <person name="Walter F."/>
            <person name="Albersmeier A."/>
            <person name="Kalinowski J."/>
            <person name="Ruckert C."/>
        </authorList>
    </citation>
    <scope>NUCLEOTIDE SEQUENCE</scope>
    <source>
        <strain evidence="7">VKM Ac-1447</strain>
    </source>
</reference>
<comment type="caution">
    <text evidence="7">The sequence shown here is derived from an EMBL/GenBank/DDBJ whole genome shotgun (WGS) entry which is preliminary data.</text>
</comment>
<reference evidence="7" key="2">
    <citation type="submission" date="2023-01" db="EMBL/GenBank/DDBJ databases">
        <authorList>
            <person name="Sun Q."/>
            <person name="Evtushenko L."/>
        </authorList>
    </citation>
    <scope>NUCLEOTIDE SEQUENCE</scope>
    <source>
        <strain evidence="7">VKM Ac-1447</strain>
    </source>
</reference>
<protein>
    <submittedName>
        <fullName evidence="7">ABC transporter ATP-binding protein</fullName>
    </submittedName>
</protein>